<dbReference type="Proteomes" id="UP001190002">
    <property type="component" value="Unassembled WGS sequence"/>
</dbReference>
<dbReference type="PANTHER" id="PTHR30136:SF35">
    <property type="entry name" value="HTH-TYPE TRANSCRIPTIONAL REGULATOR RV1719"/>
    <property type="match status" value="1"/>
</dbReference>
<dbReference type="InterPro" id="IPR029016">
    <property type="entry name" value="GAF-like_dom_sf"/>
</dbReference>
<dbReference type="EMBL" id="CATVXE010000016">
    <property type="protein sequence ID" value="CAJ0689918.1"/>
    <property type="molecule type" value="Genomic_DNA"/>
</dbReference>
<reference evidence="6 9" key="1">
    <citation type="submission" date="2023-07" db="EMBL/GenBank/DDBJ databases">
        <authorList>
            <person name="Peeters C."/>
        </authorList>
    </citation>
    <scope>NUCLEOTIDE SEQUENCE</scope>
    <source>
        <strain evidence="7 9">R-77569</strain>
        <strain evidence="6">R-77591</strain>
    </source>
</reference>
<organism evidence="6 8">
    <name type="scientific">Ralstonia mannitolilytica</name>
    <dbReference type="NCBI Taxonomy" id="105219"/>
    <lineage>
        <taxon>Bacteria</taxon>
        <taxon>Pseudomonadati</taxon>
        <taxon>Pseudomonadota</taxon>
        <taxon>Betaproteobacteria</taxon>
        <taxon>Burkholderiales</taxon>
        <taxon>Burkholderiaceae</taxon>
        <taxon>Ralstonia</taxon>
    </lineage>
</organism>
<dbReference type="Gene3D" id="3.30.450.40">
    <property type="match status" value="1"/>
</dbReference>
<dbReference type="InterPro" id="IPR014757">
    <property type="entry name" value="Tscrpt_reg_IclR_C"/>
</dbReference>
<keyword evidence="9" id="KW-1185">Reference proteome</keyword>
<dbReference type="Pfam" id="PF01614">
    <property type="entry name" value="IclR_C"/>
    <property type="match status" value="1"/>
</dbReference>
<sequence>MDVKTATRVFDVINLFAEVRQPMIYSEIARRTEIPLSSCHALLRTMVAKGYLYAPGVKAGYYPTQRLLHVARDICSADPLTLAFQPLLGALRDATGETAALASLAGNRVVYLDVVESRQKIRYSDEPGGFMYVHASAAGKALLGTLAPDARRRLLDSCEPLPPATDGSPIDRATLEREVEQGLARGWHRSTGENVEDVAGLARGFLIHGEPFALVIGGPKARLLRHEESAVKALLDAYAQIPPSLLAAG</sequence>
<evidence type="ECO:0000313" key="8">
    <source>
        <dbReference type="Proteomes" id="UP001190002"/>
    </source>
</evidence>
<evidence type="ECO:0000259" key="5">
    <source>
        <dbReference type="PROSITE" id="PS51078"/>
    </source>
</evidence>
<evidence type="ECO:0000313" key="9">
    <source>
        <dbReference type="Proteomes" id="UP001190452"/>
    </source>
</evidence>
<keyword evidence="3" id="KW-0804">Transcription</keyword>
<dbReference type="Pfam" id="PF09339">
    <property type="entry name" value="HTH_IclR"/>
    <property type="match status" value="1"/>
</dbReference>
<dbReference type="RefSeq" id="WP_063394051.1">
    <property type="nucleotide sequence ID" value="NZ_CATVWW010000015.1"/>
</dbReference>
<dbReference type="SUPFAM" id="SSF46785">
    <property type="entry name" value="Winged helix' DNA-binding domain"/>
    <property type="match status" value="1"/>
</dbReference>
<evidence type="ECO:0000313" key="7">
    <source>
        <dbReference type="EMBL" id="CAJ0883183.1"/>
    </source>
</evidence>
<dbReference type="GO" id="GO:0003700">
    <property type="term" value="F:DNA-binding transcription factor activity"/>
    <property type="evidence" value="ECO:0007669"/>
    <property type="project" value="TreeGrafter"/>
</dbReference>
<feature type="domain" description="HTH iclR-type" evidence="4">
    <location>
        <begin position="3"/>
        <end position="65"/>
    </location>
</feature>
<gene>
    <name evidence="6" type="primary">iclR_2</name>
    <name evidence="7" type="ORF">R77569_03422</name>
    <name evidence="6" type="ORF">R77591_03495</name>
</gene>
<dbReference type="InterPro" id="IPR036390">
    <property type="entry name" value="WH_DNA-bd_sf"/>
</dbReference>
<comment type="caution">
    <text evidence="6">The sequence shown here is derived from an EMBL/GenBank/DDBJ whole genome shotgun (WGS) entry which is preliminary data.</text>
</comment>
<evidence type="ECO:0000256" key="1">
    <source>
        <dbReference type="ARBA" id="ARBA00023015"/>
    </source>
</evidence>
<dbReference type="InterPro" id="IPR005471">
    <property type="entry name" value="Tscrpt_reg_IclR_N"/>
</dbReference>
<keyword evidence="1" id="KW-0805">Transcription regulation</keyword>
<dbReference type="Proteomes" id="UP001190452">
    <property type="component" value="Unassembled WGS sequence"/>
</dbReference>
<evidence type="ECO:0000256" key="2">
    <source>
        <dbReference type="ARBA" id="ARBA00023125"/>
    </source>
</evidence>
<dbReference type="Gene3D" id="1.10.10.10">
    <property type="entry name" value="Winged helix-like DNA-binding domain superfamily/Winged helix DNA-binding domain"/>
    <property type="match status" value="1"/>
</dbReference>
<protein>
    <submittedName>
        <fullName evidence="6">Transcriptional repressor IclR</fullName>
    </submittedName>
</protein>
<dbReference type="GO" id="GO:0045892">
    <property type="term" value="P:negative regulation of DNA-templated transcription"/>
    <property type="evidence" value="ECO:0007669"/>
    <property type="project" value="TreeGrafter"/>
</dbReference>
<dbReference type="InterPro" id="IPR050707">
    <property type="entry name" value="HTH_MetabolicPath_Reg"/>
</dbReference>
<keyword evidence="2" id="KW-0238">DNA-binding</keyword>
<evidence type="ECO:0000313" key="6">
    <source>
        <dbReference type="EMBL" id="CAJ0689918.1"/>
    </source>
</evidence>
<dbReference type="PROSITE" id="PS51078">
    <property type="entry name" value="ICLR_ED"/>
    <property type="match status" value="1"/>
</dbReference>
<dbReference type="AlphaFoldDB" id="A0AAD2AVE7"/>
<evidence type="ECO:0000259" key="4">
    <source>
        <dbReference type="PROSITE" id="PS51077"/>
    </source>
</evidence>
<dbReference type="EMBL" id="CAUDKV010000015">
    <property type="protein sequence ID" value="CAJ0883183.1"/>
    <property type="molecule type" value="Genomic_DNA"/>
</dbReference>
<name>A0AAD2AVE7_9RALS</name>
<accession>A0AAD2AVE7</accession>
<dbReference type="GO" id="GO:0003677">
    <property type="term" value="F:DNA binding"/>
    <property type="evidence" value="ECO:0007669"/>
    <property type="project" value="UniProtKB-KW"/>
</dbReference>
<dbReference type="InterPro" id="IPR036388">
    <property type="entry name" value="WH-like_DNA-bd_sf"/>
</dbReference>
<evidence type="ECO:0000256" key="3">
    <source>
        <dbReference type="ARBA" id="ARBA00023163"/>
    </source>
</evidence>
<dbReference type="SMART" id="SM00346">
    <property type="entry name" value="HTH_ICLR"/>
    <property type="match status" value="1"/>
</dbReference>
<dbReference type="PANTHER" id="PTHR30136">
    <property type="entry name" value="HELIX-TURN-HELIX TRANSCRIPTIONAL REGULATOR, ICLR FAMILY"/>
    <property type="match status" value="1"/>
</dbReference>
<proteinExistence type="predicted"/>
<dbReference type="SUPFAM" id="SSF55781">
    <property type="entry name" value="GAF domain-like"/>
    <property type="match status" value="1"/>
</dbReference>
<feature type="domain" description="IclR-ED" evidence="5">
    <location>
        <begin position="66"/>
        <end position="249"/>
    </location>
</feature>
<dbReference type="PROSITE" id="PS51077">
    <property type="entry name" value="HTH_ICLR"/>
    <property type="match status" value="1"/>
</dbReference>